<evidence type="ECO:0000259" key="3">
    <source>
        <dbReference type="PROSITE" id="PS51857"/>
    </source>
</evidence>
<dbReference type="InterPro" id="IPR012156">
    <property type="entry name" value="Cold_shock_CspA"/>
</dbReference>
<comment type="caution">
    <text evidence="4">The sequence shown here is derived from an EMBL/GenBank/DDBJ whole genome shotgun (WGS) entry which is preliminary data.</text>
</comment>
<dbReference type="InterPro" id="IPR012340">
    <property type="entry name" value="NA-bd_OB-fold"/>
</dbReference>
<protein>
    <recommendedName>
        <fullName evidence="3">CSD domain-containing protein</fullName>
    </recommendedName>
</protein>
<dbReference type="InterPro" id="IPR011129">
    <property type="entry name" value="CSD"/>
</dbReference>
<dbReference type="GO" id="GO:0003676">
    <property type="term" value="F:nucleic acid binding"/>
    <property type="evidence" value="ECO:0007669"/>
    <property type="project" value="InterPro"/>
</dbReference>
<keyword evidence="5" id="KW-1185">Reference proteome</keyword>
<dbReference type="InterPro" id="IPR002059">
    <property type="entry name" value="CSP_DNA-bd"/>
</dbReference>
<keyword evidence="2" id="KW-0963">Cytoplasm</keyword>
<dbReference type="SMART" id="SM00357">
    <property type="entry name" value="CSP"/>
    <property type="match status" value="1"/>
</dbReference>
<reference evidence="4 5" key="1">
    <citation type="submission" date="2014-06" db="EMBL/GenBank/DDBJ databases">
        <title>Functional and comparative genomic analyses of the Drosophila gut microbiota identify candidate symbiosis factors.</title>
        <authorList>
            <person name="Newell P.D."/>
            <person name="Chaston J.M."/>
            <person name="Douglas A.E."/>
        </authorList>
    </citation>
    <scope>NUCLEOTIDE SEQUENCE [LARGE SCALE GENOMIC DNA]</scope>
    <source>
        <strain evidence="4 5">DmCS_002</strain>
    </source>
</reference>
<evidence type="ECO:0000256" key="1">
    <source>
        <dbReference type="ARBA" id="ARBA00004496"/>
    </source>
</evidence>
<organism evidence="4 5">
    <name type="scientific">Fructilactobacillus fructivorans</name>
    <dbReference type="NCBI Taxonomy" id="1614"/>
    <lineage>
        <taxon>Bacteria</taxon>
        <taxon>Bacillati</taxon>
        <taxon>Bacillota</taxon>
        <taxon>Bacilli</taxon>
        <taxon>Lactobacillales</taxon>
        <taxon>Lactobacillaceae</taxon>
        <taxon>Fructilactobacillus</taxon>
    </lineage>
</organism>
<dbReference type="PROSITE" id="PS51857">
    <property type="entry name" value="CSD_2"/>
    <property type="match status" value="1"/>
</dbReference>
<dbReference type="GO" id="GO:0005737">
    <property type="term" value="C:cytoplasm"/>
    <property type="evidence" value="ECO:0007669"/>
    <property type="project" value="UniProtKB-SubCell"/>
</dbReference>
<dbReference type="Pfam" id="PF00313">
    <property type="entry name" value="CSD"/>
    <property type="match status" value="1"/>
</dbReference>
<dbReference type="RefSeq" id="WP_039144894.1">
    <property type="nucleotide sequence ID" value="NZ_JOJZ01000021.1"/>
</dbReference>
<accession>A0A0C1LX99</accession>
<name>A0A0C1LX99_9LACO</name>
<dbReference type="GeneID" id="74913802"/>
<evidence type="ECO:0000313" key="4">
    <source>
        <dbReference type="EMBL" id="KID41295.1"/>
    </source>
</evidence>
<evidence type="ECO:0000313" key="5">
    <source>
        <dbReference type="Proteomes" id="UP000031397"/>
    </source>
</evidence>
<dbReference type="EMBL" id="JOJZ01000021">
    <property type="protein sequence ID" value="KID41295.1"/>
    <property type="molecule type" value="Genomic_DNA"/>
</dbReference>
<gene>
    <name evidence="4" type="ORF">LfDm3_1140</name>
</gene>
<dbReference type="Proteomes" id="UP000031397">
    <property type="component" value="Unassembled WGS sequence"/>
</dbReference>
<evidence type="ECO:0000256" key="2">
    <source>
        <dbReference type="ARBA" id="ARBA00022490"/>
    </source>
</evidence>
<dbReference type="SUPFAM" id="SSF50249">
    <property type="entry name" value="Nucleic acid-binding proteins"/>
    <property type="match status" value="1"/>
</dbReference>
<dbReference type="AlphaFoldDB" id="A0A0C1LX99"/>
<dbReference type="Gene3D" id="2.40.50.140">
    <property type="entry name" value="Nucleic acid-binding proteins"/>
    <property type="match status" value="1"/>
</dbReference>
<proteinExistence type="predicted"/>
<sequence>MKGTIKSYERDKGFGYIQVPNSDDVFMHITGIISGNPKQIKAGDSVDFVKAMGQQGFQAAKVVLHQD</sequence>
<dbReference type="OrthoDB" id="9805039at2"/>
<feature type="domain" description="CSD" evidence="3">
    <location>
        <begin position="1"/>
        <end position="64"/>
    </location>
</feature>
<dbReference type="PATRIC" id="fig|1614.7.peg.1084"/>
<comment type="subcellular location">
    <subcellularLocation>
        <location evidence="1">Cytoplasm</location>
    </subcellularLocation>
</comment>
<dbReference type="PIRSF" id="PIRSF002599">
    <property type="entry name" value="Cold_shock_A"/>
    <property type="match status" value="1"/>
</dbReference>
<dbReference type="PRINTS" id="PR00050">
    <property type="entry name" value="COLDSHOCK"/>
</dbReference>